<dbReference type="InterPro" id="IPR008480">
    <property type="entry name" value="DUF761_pln"/>
</dbReference>
<feature type="compositionally biased region" description="Polar residues" evidence="1">
    <location>
        <begin position="279"/>
        <end position="292"/>
    </location>
</feature>
<dbReference type="PANTHER" id="PTHR33098">
    <property type="entry name" value="COTTON FIBER (DUF761)"/>
    <property type="match status" value="1"/>
</dbReference>
<evidence type="ECO:0000313" key="4">
    <source>
        <dbReference type="EMBL" id="RVW36448.1"/>
    </source>
</evidence>
<evidence type="ECO:0000259" key="3">
    <source>
        <dbReference type="Pfam" id="PF14364"/>
    </source>
</evidence>
<dbReference type="PANTHER" id="PTHR33098:SF117">
    <property type="entry name" value="COTTON FIBER (DUF761)"/>
    <property type="match status" value="1"/>
</dbReference>
<dbReference type="AlphaFoldDB" id="A0A438DLW8"/>
<dbReference type="InterPro" id="IPR025520">
    <property type="entry name" value="DUF4408"/>
</dbReference>
<keyword evidence="2" id="KW-0812">Transmembrane</keyword>
<reference evidence="4 5" key="1">
    <citation type="journal article" date="2018" name="PLoS Genet.">
        <title>Population sequencing reveals clonal diversity and ancestral inbreeding in the grapevine cultivar Chardonnay.</title>
        <authorList>
            <person name="Roach M.J."/>
            <person name="Johnson D.L."/>
            <person name="Bohlmann J."/>
            <person name="van Vuuren H.J."/>
            <person name="Jones S.J."/>
            <person name="Pretorius I.S."/>
            <person name="Schmidt S.A."/>
            <person name="Borneman A.R."/>
        </authorList>
    </citation>
    <scope>NUCLEOTIDE SEQUENCE [LARGE SCALE GENOMIC DNA]</scope>
    <source>
        <strain evidence="5">cv. Chardonnay</strain>
        <tissue evidence="4">Leaf</tissue>
    </source>
</reference>
<name>A0A438DLW8_VITVI</name>
<feature type="region of interest" description="Disordered" evidence="1">
    <location>
        <begin position="253"/>
        <end position="304"/>
    </location>
</feature>
<sequence>MAILSKDSTNWGLSLKVLLISTGVVSMAVALKISVPVVVEFAVSEVPSIWSFVLSWLRPPYLYLVINFIIIIIIVASSKLQHKVEEPPETAEITISSAVAMDYAVPYNGVVSKNVVELRPEFGYVYDANAVVEARAPDAKTEMKGLEMNDSDEFTISRSSWTPERKDSMENMIPAEKPLVSMRFGHRRAVKSSPEGVPDHLYPVVSTNETKESDISAGKVLGVSKPKRHDTLESTWKTITDGRPMPLTRHLKKADSLESQRCSIDLTPQKVKKSETFTDRSSTNSSVASSPGSGKMKREPSLSQDELNRRVEAFIKKFNEEMRLQRQESLNQYNEMIRRGARLFIPAAETIFLEPCQIYRICHKCGSFWKVVSPSNTNEIFQPPNADNKKTPPIVFITMPKTVLDPMLVVLDNIAMKIE</sequence>
<evidence type="ECO:0000313" key="5">
    <source>
        <dbReference type="Proteomes" id="UP000288805"/>
    </source>
</evidence>
<gene>
    <name evidence="4" type="ORF">CK203_074785</name>
</gene>
<dbReference type="EMBL" id="QGNW01001571">
    <property type="protein sequence ID" value="RVW36448.1"/>
    <property type="molecule type" value="Genomic_DNA"/>
</dbReference>
<evidence type="ECO:0000256" key="1">
    <source>
        <dbReference type="SAM" id="MobiDB-lite"/>
    </source>
</evidence>
<keyword evidence="2" id="KW-1133">Transmembrane helix</keyword>
<keyword evidence="2" id="KW-0472">Membrane</keyword>
<evidence type="ECO:0000256" key="2">
    <source>
        <dbReference type="SAM" id="Phobius"/>
    </source>
</evidence>
<accession>A0A438DLW8</accession>
<protein>
    <recommendedName>
        <fullName evidence="3">DUF4408 domain-containing protein</fullName>
    </recommendedName>
</protein>
<dbReference type="Pfam" id="PF05553">
    <property type="entry name" value="DUF761"/>
    <property type="match status" value="1"/>
</dbReference>
<dbReference type="Pfam" id="PF14364">
    <property type="entry name" value="DUF4408"/>
    <property type="match status" value="1"/>
</dbReference>
<feature type="transmembrane region" description="Helical" evidence="2">
    <location>
        <begin position="12"/>
        <end position="31"/>
    </location>
</feature>
<feature type="transmembrane region" description="Helical" evidence="2">
    <location>
        <begin position="60"/>
        <end position="77"/>
    </location>
</feature>
<organism evidence="4 5">
    <name type="scientific">Vitis vinifera</name>
    <name type="common">Grape</name>
    <dbReference type="NCBI Taxonomy" id="29760"/>
    <lineage>
        <taxon>Eukaryota</taxon>
        <taxon>Viridiplantae</taxon>
        <taxon>Streptophyta</taxon>
        <taxon>Embryophyta</taxon>
        <taxon>Tracheophyta</taxon>
        <taxon>Spermatophyta</taxon>
        <taxon>Magnoliopsida</taxon>
        <taxon>eudicotyledons</taxon>
        <taxon>Gunneridae</taxon>
        <taxon>Pentapetalae</taxon>
        <taxon>rosids</taxon>
        <taxon>Vitales</taxon>
        <taxon>Vitaceae</taxon>
        <taxon>Viteae</taxon>
        <taxon>Vitis</taxon>
    </lineage>
</organism>
<dbReference type="Proteomes" id="UP000288805">
    <property type="component" value="Unassembled WGS sequence"/>
</dbReference>
<feature type="domain" description="DUF4408" evidence="3">
    <location>
        <begin position="47"/>
        <end position="80"/>
    </location>
</feature>
<proteinExistence type="predicted"/>
<comment type="caution">
    <text evidence="4">The sequence shown here is derived from an EMBL/GenBank/DDBJ whole genome shotgun (WGS) entry which is preliminary data.</text>
</comment>